<keyword evidence="5" id="KW-0677">Repeat</keyword>
<evidence type="ECO:0000256" key="7">
    <source>
        <dbReference type="ARBA" id="ARBA00023128"/>
    </source>
</evidence>
<feature type="repeat" description="Solcar" evidence="9">
    <location>
        <begin position="130"/>
        <end position="214"/>
    </location>
</feature>
<dbReference type="GO" id="GO:0031966">
    <property type="term" value="C:mitochondrial membrane"/>
    <property type="evidence" value="ECO:0007669"/>
    <property type="project" value="UniProtKB-SubCell"/>
</dbReference>
<feature type="repeat" description="Solcar" evidence="9">
    <location>
        <begin position="28"/>
        <end position="122"/>
    </location>
</feature>
<evidence type="ECO:0000313" key="11">
    <source>
        <dbReference type="EMBL" id="KAK3245204.1"/>
    </source>
</evidence>
<keyword evidence="7" id="KW-0496">Mitochondrion</keyword>
<dbReference type="InterPro" id="IPR002067">
    <property type="entry name" value="MCP"/>
</dbReference>
<gene>
    <name evidence="11" type="ORF">CYMTET_45216</name>
</gene>
<name>A0AAE0BZX2_9CHLO</name>
<reference evidence="11 12" key="1">
    <citation type="journal article" date="2015" name="Genome Biol. Evol.">
        <title>Comparative Genomics of a Bacterivorous Green Alga Reveals Evolutionary Causalities and Consequences of Phago-Mixotrophic Mode of Nutrition.</title>
        <authorList>
            <person name="Burns J.A."/>
            <person name="Paasch A."/>
            <person name="Narechania A."/>
            <person name="Kim E."/>
        </authorList>
    </citation>
    <scope>NUCLEOTIDE SEQUENCE [LARGE SCALE GENOMIC DNA]</scope>
    <source>
        <strain evidence="11 12">PLY_AMNH</strain>
    </source>
</reference>
<organism evidence="11 12">
    <name type="scientific">Cymbomonas tetramitiformis</name>
    <dbReference type="NCBI Taxonomy" id="36881"/>
    <lineage>
        <taxon>Eukaryota</taxon>
        <taxon>Viridiplantae</taxon>
        <taxon>Chlorophyta</taxon>
        <taxon>Pyramimonadophyceae</taxon>
        <taxon>Pyramimonadales</taxon>
        <taxon>Pyramimonadaceae</taxon>
        <taxon>Cymbomonas</taxon>
    </lineage>
</organism>
<dbReference type="Gene3D" id="1.50.40.10">
    <property type="entry name" value="Mitochondrial carrier domain"/>
    <property type="match status" value="2"/>
</dbReference>
<keyword evidence="4 9" id="KW-0812">Transmembrane</keyword>
<dbReference type="InterPro" id="IPR018108">
    <property type="entry name" value="MCP_transmembrane"/>
</dbReference>
<evidence type="ECO:0000256" key="5">
    <source>
        <dbReference type="ARBA" id="ARBA00022737"/>
    </source>
</evidence>
<dbReference type="Pfam" id="PF00153">
    <property type="entry name" value="Mito_carr"/>
    <property type="match status" value="3"/>
</dbReference>
<dbReference type="PRINTS" id="PR00926">
    <property type="entry name" value="MITOCARRIER"/>
</dbReference>
<dbReference type="EMBL" id="LGRX02030909">
    <property type="protein sequence ID" value="KAK3245204.1"/>
    <property type="molecule type" value="Genomic_DNA"/>
</dbReference>
<dbReference type="GO" id="GO:0048250">
    <property type="term" value="P:iron import into the mitochondrion"/>
    <property type="evidence" value="ECO:0007669"/>
    <property type="project" value="TreeGrafter"/>
</dbReference>
<evidence type="ECO:0000256" key="2">
    <source>
        <dbReference type="ARBA" id="ARBA00006375"/>
    </source>
</evidence>
<evidence type="ECO:0000256" key="1">
    <source>
        <dbReference type="ARBA" id="ARBA00004225"/>
    </source>
</evidence>
<keyword evidence="3 10" id="KW-0813">Transport</keyword>
<proteinExistence type="inferred from homology"/>
<protein>
    <submittedName>
        <fullName evidence="11">Uncharacterized protein</fullName>
    </submittedName>
</protein>
<keyword evidence="6" id="KW-1133">Transmembrane helix</keyword>
<dbReference type="PANTHER" id="PTHR45758:SF4">
    <property type="entry name" value="MITOFERRIN-1"/>
    <property type="match status" value="1"/>
</dbReference>
<sequence>MNPINSVLPNLNPTTLPTANNENYHDGMAFSRYLVAGAAAGMAEHTIMFPVDTVKTRMQACPSVVTAAGCCAERYTTVSGTVRTILKDEGIVGMYRGVTAMAVGAGPAHAVYYAAYEAGKQFLGTNSSRVDPMVGGAAGAFATIVSDAIAVPMDVVKQRLQLPHSPYLNTTNCIKRVFKEEGIAAFFRSYPTTLVMNVPYATIQFGSYEYAKQAFGATEEEAEEQLITHVVAGGSAGAFAGGLTTPMDVLKTRLQTLAPCRPQHTGSTFAIFKAMKVIAKTEGPSALFKGVVPRVMFHAPAAAISWTTYESLKSLFAR</sequence>
<evidence type="ECO:0000256" key="9">
    <source>
        <dbReference type="PROSITE-ProRule" id="PRU00282"/>
    </source>
</evidence>
<evidence type="ECO:0000256" key="8">
    <source>
        <dbReference type="ARBA" id="ARBA00023136"/>
    </source>
</evidence>
<dbReference type="SUPFAM" id="SSF103506">
    <property type="entry name" value="Mitochondrial carrier"/>
    <property type="match status" value="1"/>
</dbReference>
<keyword evidence="8 9" id="KW-0472">Membrane</keyword>
<evidence type="ECO:0000313" key="12">
    <source>
        <dbReference type="Proteomes" id="UP001190700"/>
    </source>
</evidence>
<dbReference type="InterPro" id="IPR023395">
    <property type="entry name" value="MCP_dom_sf"/>
</dbReference>
<comment type="caution">
    <text evidence="11">The sequence shown here is derived from an EMBL/GenBank/DDBJ whole genome shotgun (WGS) entry which is preliminary data.</text>
</comment>
<feature type="repeat" description="Solcar" evidence="9">
    <location>
        <begin position="224"/>
        <end position="315"/>
    </location>
</feature>
<evidence type="ECO:0000256" key="4">
    <source>
        <dbReference type="ARBA" id="ARBA00022692"/>
    </source>
</evidence>
<dbReference type="PROSITE" id="PS50920">
    <property type="entry name" value="SOLCAR"/>
    <property type="match status" value="3"/>
</dbReference>
<dbReference type="AlphaFoldDB" id="A0AAE0BZX2"/>
<comment type="subcellular location">
    <subcellularLocation>
        <location evidence="1">Mitochondrion membrane</location>
        <topology evidence="1">Multi-pass membrane protein</topology>
    </subcellularLocation>
</comment>
<evidence type="ECO:0000256" key="10">
    <source>
        <dbReference type="RuleBase" id="RU000488"/>
    </source>
</evidence>
<accession>A0AAE0BZX2</accession>
<evidence type="ECO:0000256" key="3">
    <source>
        <dbReference type="ARBA" id="ARBA00022448"/>
    </source>
</evidence>
<dbReference type="PANTHER" id="PTHR45758">
    <property type="entry name" value="MITOFERRIN-1-RELATED"/>
    <property type="match status" value="1"/>
</dbReference>
<dbReference type="Proteomes" id="UP001190700">
    <property type="component" value="Unassembled WGS sequence"/>
</dbReference>
<dbReference type="GO" id="GO:0015093">
    <property type="term" value="F:ferrous iron transmembrane transporter activity"/>
    <property type="evidence" value="ECO:0007669"/>
    <property type="project" value="TreeGrafter"/>
</dbReference>
<keyword evidence="12" id="KW-1185">Reference proteome</keyword>
<comment type="similarity">
    <text evidence="2 10">Belongs to the mitochondrial carrier (TC 2.A.29) family.</text>
</comment>
<evidence type="ECO:0000256" key="6">
    <source>
        <dbReference type="ARBA" id="ARBA00022989"/>
    </source>
</evidence>